<keyword evidence="3" id="KW-1185">Reference proteome</keyword>
<evidence type="ECO:0000313" key="2">
    <source>
        <dbReference type="EMBL" id="EMG48650.1"/>
    </source>
</evidence>
<accession>M3K057</accession>
<organism evidence="2 3">
    <name type="scientific">Candida maltosa (strain Xu316)</name>
    <name type="common">Yeast</name>
    <dbReference type="NCBI Taxonomy" id="1245528"/>
    <lineage>
        <taxon>Eukaryota</taxon>
        <taxon>Fungi</taxon>
        <taxon>Dikarya</taxon>
        <taxon>Ascomycota</taxon>
        <taxon>Saccharomycotina</taxon>
        <taxon>Pichiomycetes</taxon>
        <taxon>Debaryomycetaceae</taxon>
        <taxon>Candida/Lodderomyces clade</taxon>
        <taxon>Candida</taxon>
    </lineage>
</organism>
<dbReference type="EMBL" id="AOGT01001019">
    <property type="protein sequence ID" value="EMG48650.1"/>
    <property type="molecule type" value="Genomic_DNA"/>
</dbReference>
<proteinExistence type="predicted"/>
<feature type="compositionally biased region" description="Basic residues" evidence="1">
    <location>
        <begin position="144"/>
        <end position="156"/>
    </location>
</feature>
<gene>
    <name evidence="2" type="ORF">G210_0753</name>
</gene>
<dbReference type="HOGENOM" id="CLU_936884_0_0_1"/>
<feature type="non-terminal residue" evidence="2">
    <location>
        <position position="1"/>
    </location>
</feature>
<dbReference type="Proteomes" id="UP000011777">
    <property type="component" value="Unassembled WGS sequence"/>
</dbReference>
<evidence type="ECO:0000256" key="1">
    <source>
        <dbReference type="SAM" id="MobiDB-lite"/>
    </source>
</evidence>
<feature type="region of interest" description="Disordered" evidence="1">
    <location>
        <begin position="138"/>
        <end position="163"/>
    </location>
</feature>
<evidence type="ECO:0000313" key="3">
    <source>
        <dbReference type="Proteomes" id="UP000011777"/>
    </source>
</evidence>
<sequence length="297" mass="34417">MSSVRKIQGYQERKETLSQQYSSLKDAFKGENDYAGLVNVYEMLKHLDELVYQFHVYKSYLESTKKPLTLAQNAEMKSIENLIKTLEDDVSLSYITENANRLAIIRREIFENAREGGRLLYAVGYKFPAISSGQTITSAGITKPKSKPQQKPKPQSKPKTSTYTSARYMKWSKRCTQIVLEAANMSDKYVKQKHAYLVDHFKQEFGVACTKDFVHYLFLHYIDGETSGFNEAFDECYVKHQHPSIEKRAVLIAEEMKANRSPDFPAVHDYVYKYGIWLREIFERTYGQITEPATNFQ</sequence>
<dbReference type="OrthoDB" id="4080041at2759"/>
<protein>
    <submittedName>
        <fullName evidence="2">Uncharacterized protein</fullName>
    </submittedName>
</protein>
<reference evidence="2 3" key="1">
    <citation type="submission" date="2013-02" db="EMBL/GenBank/DDBJ databases">
        <title>Genome sequence of Candida maltosa Xu316, a potential industrial strain for xylitol and ethanol production.</title>
        <authorList>
            <person name="Yu J."/>
            <person name="Wang Q."/>
            <person name="Geng X."/>
            <person name="Bao W."/>
            <person name="He P."/>
            <person name="Cai J."/>
        </authorList>
    </citation>
    <scope>NUCLEOTIDE SEQUENCE [LARGE SCALE GENOMIC DNA]</scope>
    <source>
        <strain evidence="3">Xu316</strain>
    </source>
</reference>
<dbReference type="OMA" id="SINKSEC"/>
<name>M3K057_CANMX</name>
<dbReference type="eggNOG" id="ENOG502RQ56">
    <property type="taxonomic scope" value="Eukaryota"/>
</dbReference>
<dbReference type="AlphaFoldDB" id="M3K057"/>
<comment type="caution">
    <text evidence="2">The sequence shown here is derived from an EMBL/GenBank/DDBJ whole genome shotgun (WGS) entry which is preliminary data.</text>
</comment>
<dbReference type="STRING" id="1245528.M3K057"/>